<dbReference type="Gene3D" id="3.50.50.60">
    <property type="entry name" value="FAD/NAD(P)-binding domain"/>
    <property type="match status" value="1"/>
</dbReference>
<evidence type="ECO:0000313" key="5">
    <source>
        <dbReference type="Proteomes" id="UP001387100"/>
    </source>
</evidence>
<dbReference type="EMBL" id="JBBIAA010000009">
    <property type="protein sequence ID" value="MEJ5945591.1"/>
    <property type="molecule type" value="Genomic_DNA"/>
</dbReference>
<name>A0ABU8RKL7_9ACTN</name>
<reference evidence="4 5" key="1">
    <citation type="journal article" date="2017" name="Int. J. Syst. Evol. Microbiol.">
        <title>Pseudokineococcus basanitobsidens sp. nov., isolated from volcanic rock.</title>
        <authorList>
            <person name="Lee D.W."/>
            <person name="Park M.Y."/>
            <person name="Kim J.J."/>
            <person name="Kim B.S."/>
        </authorList>
    </citation>
    <scope>NUCLEOTIDE SEQUENCE [LARGE SCALE GENOMIC DNA]</scope>
    <source>
        <strain evidence="4 5">DSM 103726</strain>
    </source>
</reference>
<gene>
    <name evidence="4" type="ORF">WDZ17_09840</name>
</gene>
<protein>
    <submittedName>
        <fullName evidence="4">NAD(P)/FAD-dependent oxidoreductase</fullName>
    </submittedName>
</protein>
<dbReference type="InterPro" id="IPR002938">
    <property type="entry name" value="FAD-bd"/>
</dbReference>
<evidence type="ECO:0000313" key="4">
    <source>
        <dbReference type="EMBL" id="MEJ5945591.1"/>
    </source>
</evidence>
<dbReference type="InterPro" id="IPR050493">
    <property type="entry name" value="FAD-dep_Monooxygenase_BioMet"/>
</dbReference>
<feature type="domain" description="FAD-binding" evidence="3">
    <location>
        <begin position="2"/>
        <end position="336"/>
    </location>
</feature>
<keyword evidence="2" id="KW-0503">Monooxygenase</keyword>
<dbReference type="InterPro" id="IPR036188">
    <property type="entry name" value="FAD/NAD-bd_sf"/>
</dbReference>
<dbReference type="PANTHER" id="PTHR13789:SF309">
    <property type="entry name" value="PUTATIVE (AFU_ORTHOLOGUE AFUA_6G14510)-RELATED"/>
    <property type="match status" value="1"/>
</dbReference>
<accession>A0ABU8RKL7</accession>
<dbReference type="RefSeq" id="WP_339574976.1">
    <property type="nucleotide sequence ID" value="NZ_JBBIAA010000009.1"/>
</dbReference>
<comment type="caution">
    <text evidence="4">The sequence shown here is derived from an EMBL/GenBank/DDBJ whole genome shotgun (WGS) entry which is preliminary data.</text>
</comment>
<keyword evidence="1" id="KW-0560">Oxidoreductase</keyword>
<evidence type="ECO:0000256" key="1">
    <source>
        <dbReference type="ARBA" id="ARBA00023002"/>
    </source>
</evidence>
<proteinExistence type="predicted"/>
<organism evidence="4 5">
    <name type="scientific">Pseudokineococcus basanitobsidens</name>
    <dbReference type="NCBI Taxonomy" id="1926649"/>
    <lineage>
        <taxon>Bacteria</taxon>
        <taxon>Bacillati</taxon>
        <taxon>Actinomycetota</taxon>
        <taxon>Actinomycetes</taxon>
        <taxon>Kineosporiales</taxon>
        <taxon>Kineosporiaceae</taxon>
        <taxon>Pseudokineococcus</taxon>
    </lineage>
</organism>
<evidence type="ECO:0000256" key="2">
    <source>
        <dbReference type="ARBA" id="ARBA00023033"/>
    </source>
</evidence>
<dbReference type="Pfam" id="PF01494">
    <property type="entry name" value="FAD_binding_3"/>
    <property type="match status" value="1"/>
</dbReference>
<dbReference type="PANTHER" id="PTHR13789">
    <property type="entry name" value="MONOOXYGENASE"/>
    <property type="match status" value="1"/>
</dbReference>
<dbReference type="PRINTS" id="PR00420">
    <property type="entry name" value="RNGMNOXGNASE"/>
</dbReference>
<dbReference type="SUPFAM" id="SSF51905">
    <property type="entry name" value="FAD/NAD(P)-binding domain"/>
    <property type="match status" value="1"/>
</dbReference>
<keyword evidence="5" id="KW-1185">Reference proteome</keyword>
<sequence length="383" mass="39488">MEVLVVGAGPAGLAAALGLLADGHDVRVLERAPALRAGGGAVTLSSGGTAVLAALGLDVGALGRRLDVLDSRTDDGRPLMRVPLGELARRVGTPTVSVPRRTLLGRLAERLPAGVLRLGADVVDVEPHRRRPLVRRADGEAVAADVLVGADGETSGVRRAVRPGAVGRRTGWTTWQGCWAPGPTAPAVLRDLVDGHRVLFMTGPAGFADLQPAGDGLLQWSFSTPAGAVGDDDPLGDLRERFAAWADPVPQVLALAPVAPGPWPHRTAPVPPTWGTGAVTLLGDAAHVMPPSLGQGVNQGLEDAHALAAALAGGHGRDDPPAALRGYERRRARQVRPVALLAGSEQAITHRALSRGVMRSLPDAWALGLWGGMVRRSSAALAG</sequence>
<dbReference type="Proteomes" id="UP001387100">
    <property type="component" value="Unassembled WGS sequence"/>
</dbReference>
<evidence type="ECO:0000259" key="3">
    <source>
        <dbReference type="Pfam" id="PF01494"/>
    </source>
</evidence>